<gene>
    <name evidence="2" type="ORF">SAMN05216204_11819</name>
</gene>
<accession>A0A1I1Q3N4</accession>
<proteinExistence type="predicted"/>
<keyword evidence="1" id="KW-0472">Membrane</keyword>
<feature type="transmembrane region" description="Helical" evidence="1">
    <location>
        <begin position="16"/>
        <end position="35"/>
    </location>
</feature>
<evidence type="ECO:0000313" key="3">
    <source>
        <dbReference type="Proteomes" id="UP000198639"/>
    </source>
</evidence>
<sequence length="109" mass="11641">MHDHFWRQLTRGTLPFLVWAAHFIFCYLLAAAQCTPAAMRAGGPDRLLLGGVTALALAVCLWLAWRERGIVRNANEAGLLDGAAALAALMATIAVVWTGLPLLLVDGCA</sequence>
<dbReference type="STRING" id="1164594.SAMN05216204_11819"/>
<dbReference type="Proteomes" id="UP000198639">
    <property type="component" value="Unassembled WGS sequence"/>
</dbReference>
<organism evidence="2 3">
    <name type="scientific">Massilia yuzhufengensis</name>
    <dbReference type="NCBI Taxonomy" id="1164594"/>
    <lineage>
        <taxon>Bacteria</taxon>
        <taxon>Pseudomonadati</taxon>
        <taxon>Pseudomonadota</taxon>
        <taxon>Betaproteobacteria</taxon>
        <taxon>Burkholderiales</taxon>
        <taxon>Oxalobacteraceae</taxon>
        <taxon>Telluria group</taxon>
        <taxon>Massilia</taxon>
    </lineage>
</organism>
<protein>
    <submittedName>
        <fullName evidence="2">Uncharacterized protein</fullName>
    </submittedName>
</protein>
<feature type="transmembrane region" description="Helical" evidence="1">
    <location>
        <begin position="85"/>
        <end position="105"/>
    </location>
</feature>
<keyword evidence="1" id="KW-1133">Transmembrane helix</keyword>
<evidence type="ECO:0000256" key="1">
    <source>
        <dbReference type="SAM" id="Phobius"/>
    </source>
</evidence>
<name>A0A1I1Q3N4_9BURK</name>
<dbReference type="RefSeq" id="WP_091875397.1">
    <property type="nucleotide sequence ID" value="NZ_FOLD01000018.1"/>
</dbReference>
<dbReference type="EMBL" id="FOLD01000018">
    <property type="protein sequence ID" value="SFD16741.1"/>
    <property type="molecule type" value="Genomic_DNA"/>
</dbReference>
<evidence type="ECO:0000313" key="2">
    <source>
        <dbReference type="EMBL" id="SFD16741.1"/>
    </source>
</evidence>
<dbReference type="OrthoDB" id="8759624at2"/>
<keyword evidence="1" id="KW-0812">Transmembrane</keyword>
<dbReference type="AlphaFoldDB" id="A0A1I1Q3N4"/>
<reference evidence="3" key="1">
    <citation type="submission" date="2016-10" db="EMBL/GenBank/DDBJ databases">
        <authorList>
            <person name="Varghese N."/>
            <person name="Submissions S."/>
        </authorList>
    </citation>
    <scope>NUCLEOTIDE SEQUENCE [LARGE SCALE GENOMIC DNA]</scope>
    <source>
        <strain evidence="3">CGMCC 1.12041</strain>
    </source>
</reference>
<keyword evidence="3" id="KW-1185">Reference proteome</keyword>
<feature type="transmembrane region" description="Helical" evidence="1">
    <location>
        <begin position="47"/>
        <end position="65"/>
    </location>
</feature>